<dbReference type="OrthoDB" id="533508at2759"/>
<dbReference type="SMR" id="A2F4H6"/>
<dbReference type="InParanoid" id="A2F4H6"/>
<dbReference type="VEuPathDB" id="TrichDB:TVAGG3_0421990"/>
<evidence type="ECO:0000256" key="1">
    <source>
        <dbReference type="ARBA" id="ARBA00022737"/>
    </source>
</evidence>
<dbReference type="PROSITE" id="PS50088">
    <property type="entry name" value="ANK_REPEAT"/>
    <property type="match status" value="5"/>
</dbReference>
<organism evidence="5 6">
    <name type="scientific">Trichomonas vaginalis (strain ATCC PRA-98 / G3)</name>
    <dbReference type="NCBI Taxonomy" id="412133"/>
    <lineage>
        <taxon>Eukaryota</taxon>
        <taxon>Metamonada</taxon>
        <taxon>Parabasalia</taxon>
        <taxon>Trichomonadida</taxon>
        <taxon>Trichomonadidae</taxon>
        <taxon>Trichomonas</taxon>
    </lineage>
</organism>
<feature type="repeat" description="ANK" evidence="3">
    <location>
        <begin position="518"/>
        <end position="550"/>
    </location>
</feature>
<dbReference type="Pfam" id="PF12796">
    <property type="entry name" value="Ank_2"/>
    <property type="match status" value="2"/>
</dbReference>
<reference evidence="5" key="1">
    <citation type="submission" date="2006-10" db="EMBL/GenBank/DDBJ databases">
        <authorList>
            <person name="Amadeo P."/>
            <person name="Zhao Q."/>
            <person name="Wortman J."/>
            <person name="Fraser-Liggett C."/>
            <person name="Carlton J."/>
        </authorList>
    </citation>
    <scope>NUCLEOTIDE SEQUENCE</scope>
    <source>
        <strain evidence="5">G3</strain>
    </source>
</reference>
<dbReference type="STRING" id="5722.A2F4H6"/>
<gene>
    <name evidence="5" type="ORF">TVAG_007150</name>
</gene>
<dbReference type="RefSeq" id="XP_001313114.1">
    <property type="nucleotide sequence ID" value="XM_001313113.1"/>
</dbReference>
<evidence type="ECO:0000256" key="3">
    <source>
        <dbReference type="PROSITE-ProRule" id="PRU00023"/>
    </source>
</evidence>
<dbReference type="InterPro" id="IPR002110">
    <property type="entry name" value="Ankyrin_rpt"/>
</dbReference>
<dbReference type="VEuPathDB" id="TrichDB:TVAG_007150"/>
<dbReference type="PROSITE" id="PS50297">
    <property type="entry name" value="ANK_REP_REGION"/>
    <property type="match status" value="5"/>
</dbReference>
<dbReference type="InterPro" id="IPR020683">
    <property type="entry name" value="DUF3447"/>
</dbReference>
<dbReference type="Gene3D" id="1.25.40.20">
    <property type="entry name" value="Ankyrin repeat-containing domain"/>
    <property type="match status" value="3"/>
</dbReference>
<dbReference type="Proteomes" id="UP000001542">
    <property type="component" value="Unassembled WGS sequence"/>
</dbReference>
<dbReference type="PRINTS" id="PR01415">
    <property type="entry name" value="ANKYRIN"/>
</dbReference>
<reference evidence="5" key="2">
    <citation type="journal article" date="2007" name="Science">
        <title>Draft genome sequence of the sexually transmitted pathogen Trichomonas vaginalis.</title>
        <authorList>
            <person name="Carlton J.M."/>
            <person name="Hirt R.P."/>
            <person name="Silva J.C."/>
            <person name="Delcher A.L."/>
            <person name="Schatz M."/>
            <person name="Zhao Q."/>
            <person name="Wortman J.R."/>
            <person name="Bidwell S.L."/>
            <person name="Alsmark U.C.M."/>
            <person name="Besteiro S."/>
            <person name="Sicheritz-Ponten T."/>
            <person name="Noel C.J."/>
            <person name="Dacks J.B."/>
            <person name="Foster P.G."/>
            <person name="Simillion C."/>
            <person name="Van de Peer Y."/>
            <person name="Miranda-Saavedra D."/>
            <person name="Barton G.J."/>
            <person name="Westrop G.D."/>
            <person name="Mueller S."/>
            <person name="Dessi D."/>
            <person name="Fiori P.L."/>
            <person name="Ren Q."/>
            <person name="Paulsen I."/>
            <person name="Zhang H."/>
            <person name="Bastida-Corcuera F.D."/>
            <person name="Simoes-Barbosa A."/>
            <person name="Brown M.T."/>
            <person name="Hayes R.D."/>
            <person name="Mukherjee M."/>
            <person name="Okumura C.Y."/>
            <person name="Schneider R."/>
            <person name="Smith A.J."/>
            <person name="Vanacova S."/>
            <person name="Villalvazo M."/>
            <person name="Haas B.J."/>
            <person name="Pertea M."/>
            <person name="Feldblyum T.V."/>
            <person name="Utterback T.R."/>
            <person name="Shu C.L."/>
            <person name="Osoegawa K."/>
            <person name="de Jong P.J."/>
            <person name="Hrdy I."/>
            <person name="Horvathova L."/>
            <person name="Zubacova Z."/>
            <person name="Dolezal P."/>
            <person name="Malik S.B."/>
            <person name="Logsdon J.M. Jr."/>
            <person name="Henze K."/>
            <person name="Gupta A."/>
            <person name="Wang C.C."/>
            <person name="Dunne R.L."/>
            <person name="Upcroft J.A."/>
            <person name="Upcroft P."/>
            <person name="White O."/>
            <person name="Salzberg S.L."/>
            <person name="Tang P."/>
            <person name="Chiu C.-H."/>
            <person name="Lee Y.-S."/>
            <person name="Embley T.M."/>
            <person name="Coombs G.H."/>
            <person name="Mottram J.C."/>
            <person name="Tachezy J."/>
            <person name="Fraser-Liggett C.M."/>
            <person name="Johnson P.J."/>
        </authorList>
    </citation>
    <scope>NUCLEOTIDE SEQUENCE [LARGE SCALE GENOMIC DNA]</scope>
    <source>
        <strain evidence="5">G3</strain>
    </source>
</reference>
<protein>
    <submittedName>
        <fullName evidence="5">Ankyrin repeat protein, putative</fullName>
    </submittedName>
</protein>
<sequence length="641" mass="73237">MSCDYFQQYDDFISAYAKIYHLKSNESLEEILNLILNCLVDKYKISIHALLFSITNASAYNYRSKELYSELDDQLCSKFSIQPRATICIGTEFDDFLDSDFSFKDEYNTIIMNDQIYKFRDYVSENGFEMKNQSIIKRRYYSNSYYTRDLEKCAYFGSVNIFNFIQINFHDEITLKCLRNAIVGGNTDIINECLKYHPIDEDCFNYAIGSHNNTFLKYILDHDLIEADKFSYQDVIDSQNLGAVFLLFEKNKNLIFPWCAAFPQTYDLIKNTRINPKTSRQFAGMTLLHFASSYNCIEICKLLLDSTKDYQIDIESLDNNGETPLFCAVHDNNEEIIKFLLSKGANTNTRNKNGKSLLRVAIGGNNIEVTKLLISHGVNVNETSSGLPILLIAVRKNMTDIVELLISNGVDINVHSGILSETLLKNIWASGITALHYAALNNNEIMLDFLISHGADITAKDISGKTVLFYIIDKDYKRKIYKNISFGKLDRILPEDDRIKALNILISHGADINAKDENSKTVLHYAIIFSSKELIEHLILLGADVNAKDENGKSPLNYAMEEYEWDFIQDTKIYDTRKYQACILFDEYSINLSYAITKILVSNGADVTAKDNHGKSILQYAREYGLDEIEELLNSHIAASN</sequence>
<keyword evidence="6" id="KW-1185">Reference proteome</keyword>
<dbReference type="InterPro" id="IPR036770">
    <property type="entry name" value="Ankyrin_rpt-contain_sf"/>
</dbReference>
<dbReference type="PANTHER" id="PTHR24189:SF50">
    <property type="entry name" value="ANKYRIN REPEAT AND SOCS BOX PROTEIN 2"/>
    <property type="match status" value="1"/>
</dbReference>
<feature type="repeat" description="ANK" evidence="3">
    <location>
        <begin position="430"/>
        <end position="462"/>
    </location>
</feature>
<evidence type="ECO:0000256" key="2">
    <source>
        <dbReference type="ARBA" id="ARBA00023043"/>
    </source>
</evidence>
<evidence type="ECO:0000259" key="4">
    <source>
        <dbReference type="Pfam" id="PF11929"/>
    </source>
</evidence>
<feature type="repeat" description="ANK" evidence="3">
    <location>
        <begin position="320"/>
        <end position="352"/>
    </location>
</feature>
<dbReference type="AlphaFoldDB" id="A2F4H6"/>
<dbReference type="eggNOG" id="KOG4177">
    <property type="taxonomic scope" value="Eukaryota"/>
</dbReference>
<proteinExistence type="predicted"/>
<keyword evidence="1" id="KW-0677">Repeat</keyword>
<dbReference type="Pfam" id="PF00023">
    <property type="entry name" value="Ank"/>
    <property type="match status" value="1"/>
</dbReference>
<dbReference type="Pfam" id="PF13637">
    <property type="entry name" value="Ank_4"/>
    <property type="match status" value="1"/>
</dbReference>
<dbReference type="SUPFAM" id="SSF48403">
    <property type="entry name" value="Ankyrin repeat"/>
    <property type="match status" value="2"/>
</dbReference>
<dbReference type="Pfam" id="PF11929">
    <property type="entry name" value="DUF3447"/>
    <property type="match status" value="1"/>
</dbReference>
<feature type="repeat" description="ANK" evidence="3">
    <location>
        <begin position="385"/>
        <end position="417"/>
    </location>
</feature>
<evidence type="ECO:0000313" key="5">
    <source>
        <dbReference type="EMBL" id="EAY00185.1"/>
    </source>
</evidence>
<name>A2F4H6_TRIV3</name>
<keyword evidence="2 3" id="KW-0040">ANK repeat</keyword>
<dbReference type="InterPro" id="IPR050745">
    <property type="entry name" value="Multifunctional_regulatory"/>
</dbReference>
<dbReference type="EMBL" id="DS113610">
    <property type="protein sequence ID" value="EAY00185.1"/>
    <property type="molecule type" value="Genomic_DNA"/>
</dbReference>
<accession>A2F4H6</accession>
<dbReference type="SMART" id="SM00248">
    <property type="entry name" value="ANK"/>
    <property type="match status" value="8"/>
</dbReference>
<feature type="repeat" description="ANK" evidence="3">
    <location>
        <begin position="353"/>
        <end position="385"/>
    </location>
</feature>
<evidence type="ECO:0000313" key="6">
    <source>
        <dbReference type="Proteomes" id="UP000001542"/>
    </source>
</evidence>
<feature type="domain" description="DUF3447" evidence="4">
    <location>
        <begin position="169"/>
        <end position="246"/>
    </location>
</feature>
<dbReference type="KEGG" id="tva:4758004"/>
<dbReference type="PANTHER" id="PTHR24189">
    <property type="entry name" value="MYOTROPHIN"/>
    <property type="match status" value="1"/>
</dbReference>